<keyword evidence="1" id="KW-1133">Transmembrane helix</keyword>
<name>A0A7Y0M0M7_CELFI</name>
<keyword evidence="1" id="KW-0472">Membrane</keyword>
<accession>A0A7Y0M0M7</accession>
<proteinExistence type="predicted"/>
<protein>
    <submittedName>
        <fullName evidence="2">Uncharacterized protein</fullName>
    </submittedName>
</protein>
<dbReference type="EMBL" id="JABCJJ010000042">
    <property type="protein sequence ID" value="NMR21580.1"/>
    <property type="molecule type" value="Genomic_DNA"/>
</dbReference>
<keyword evidence="3" id="KW-1185">Reference proteome</keyword>
<dbReference type="Proteomes" id="UP000562124">
    <property type="component" value="Unassembled WGS sequence"/>
</dbReference>
<reference evidence="2 3" key="1">
    <citation type="submission" date="2020-04" db="EMBL/GenBank/DDBJ databases">
        <title>Sequencing and Assembly of C. fimi.</title>
        <authorList>
            <person name="Ramsey A.R."/>
        </authorList>
    </citation>
    <scope>NUCLEOTIDE SEQUENCE [LARGE SCALE GENOMIC DNA]</scope>
    <source>
        <strain evidence="2 3">SB</strain>
    </source>
</reference>
<sequence>MTSVHGSPAAYGSPAARMVRTALIPMLVLLLVVAQALPSAANEEETEEGRLLVVQAVSLIANRATSESIVERIEDALQARDPTGVDLDKVEAALGLLQGATDDAQALDGARELLETSVDVRAATGYGAIPEPGMVGTDTAPYTAGTASGTTVVLDSMDPALGISDTGDVVLIVLAAFSVLVGLYLARRWRPDHAMRELRGRRAS</sequence>
<comment type="caution">
    <text evidence="2">The sequence shown here is derived from an EMBL/GenBank/DDBJ whole genome shotgun (WGS) entry which is preliminary data.</text>
</comment>
<evidence type="ECO:0000313" key="3">
    <source>
        <dbReference type="Proteomes" id="UP000562124"/>
    </source>
</evidence>
<gene>
    <name evidence="2" type="ORF">HIR71_15370</name>
</gene>
<dbReference type="RefSeq" id="WP_169325950.1">
    <property type="nucleotide sequence ID" value="NZ_JABCJJ010000042.1"/>
</dbReference>
<evidence type="ECO:0000313" key="2">
    <source>
        <dbReference type="EMBL" id="NMR21580.1"/>
    </source>
</evidence>
<organism evidence="2 3">
    <name type="scientific">Cellulomonas fimi</name>
    <dbReference type="NCBI Taxonomy" id="1708"/>
    <lineage>
        <taxon>Bacteria</taxon>
        <taxon>Bacillati</taxon>
        <taxon>Actinomycetota</taxon>
        <taxon>Actinomycetes</taxon>
        <taxon>Micrococcales</taxon>
        <taxon>Cellulomonadaceae</taxon>
        <taxon>Cellulomonas</taxon>
    </lineage>
</organism>
<keyword evidence="1" id="KW-0812">Transmembrane</keyword>
<dbReference type="AlphaFoldDB" id="A0A7Y0M0M7"/>
<feature type="transmembrane region" description="Helical" evidence="1">
    <location>
        <begin position="169"/>
        <end position="186"/>
    </location>
</feature>
<evidence type="ECO:0000256" key="1">
    <source>
        <dbReference type="SAM" id="Phobius"/>
    </source>
</evidence>